<keyword evidence="2" id="KW-1185">Reference proteome</keyword>
<dbReference type="OrthoDB" id="191350at2"/>
<dbReference type="InterPro" id="IPR025355">
    <property type="entry name" value="DUF4259"/>
</dbReference>
<dbReference type="RefSeq" id="WP_135436272.1">
    <property type="nucleotide sequence ID" value="NZ_SRLA01000005.1"/>
</dbReference>
<dbReference type="AlphaFoldDB" id="A0A4Z0P1A8"/>
<reference evidence="1 2" key="1">
    <citation type="submission" date="2019-04" db="EMBL/GenBank/DDBJ databases">
        <authorList>
            <person name="Feng G."/>
            <person name="Zhang J."/>
            <person name="Zhu H."/>
        </authorList>
    </citation>
    <scope>NUCLEOTIDE SEQUENCE [LARGE SCALE GENOMIC DNA]</scope>
    <source>
        <strain evidence="1 2">92R-1</strain>
    </source>
</reference>
<gene>
    <name evidence="1" type="ORF">EU556_21780</name>
</gene>
<organism evidence="1 2">
    <name type="scientific">Hymenobacter fodinae</name>
    <dbReference type="NCBI Taxonomy" id="2510796"/>
    <lineage>
        <taxon>Bacteria</taxon>
        <taxon>Pseudomonadati</taxon>
        <taxon>Bacteroidota</taxon>
        <taxon>Cytophagia</taxon>
        <taxon>Cytophagales</taxon>
        <taxon>Hymenobacteraceae</taxon>
        <taxon>Hymenobacter</taxon>
    </lineage>
</organism>
<dbReference type="Pfam" id="PF14078">
    <property type="entry name" value="DUF4259"/>
    <property type="match status" value="1"/>
</dbReference>
<evidence type="ECO:0000313" key="2">
    <source>
        <dbReference type="Proteomes" id="UP000298337"/>
    </source>
</evidence>
<name>A0A4Z0P1A8_9BACT</name>
<proteinExistence type="predicted"/>
<comment type="caution">
    <text evidence="1">The sequence shown here is derived from an EMBL/GenBank/DDBJ whole genome shotgun (WGS) entry which is preliminary data.</text>
</comment>
<sequence length="130" mass="14181">MATWGYYNFDNDAAADISTKFRDTHSLGLLTEALTSVTTPDAVEAEAAQQALAAAEIVAALFGKPGRDLPADLLPLTVRLSPEEEPTFRNMATQAVEAIAKRSVLQVHWGKSDDAQDWAQLQQELLGRLR</sequence>
<dbReference type="EMBL" id="SRLA01000005">
    <property type="protein sequence ID" value="TGE04813.1"/>
    <property type="molecule type" value="Genomic_DNA"/>
</dbReference>
<protein>
    <submittedName>
        <fullName evidence="1">DUF4259 domain-containing protein</fullName>
    </submittedName>
</protein>
<dbReference type="Proteomes" id="UP000298337">
    <property type="component" value="Unassembled WGS sequence"/>
</dbReference>
<accession>A0A4Z0P1A8</accession>
<evidence type="ECO:0000313" key="1">
    <source>
        <dbReference type="EMBL" id="TGE04813.1"/>
    </source>
</evidence>